<dbReference type="InterPro" id="IPR019587">
    <property type="entry name" value="Polyketide_cyclase/dehydratase"/>
</dbReference>
<gene>
    <name evidence="1" type="ORF">GCM10009559_00120</name>
</gene>
<dbReference type="EMBL" id="BAAAHP010000002">
    <property type="protein sequence ID" value="GAA0918582.1"/>
    <property type="molecule type" value="Genomic_DNA"/>
</dbReference>
<sequence>MAQVTARTERTIDAPAERVRAALADYEKVRPAILTEHYRDYRVEAGGQGEGTRVHWLLQATSKRVRDQLVEVSTPGTDRIVERDTNSSMVTTWTVTPAGDDRSVVAVESSWNGAGGIGGFFERTFAPKGLQRIHDGVLANLATTLRG</sequence>
<dbReference type="Proteomes" id="UP001499967">
    <property type="component" value="Unassembled WGS sequence"/>
</dbReference>
<protein>
    <submittedName>
        <fullName evidence="1">SRPBCC family protein</fullName>
    </submittedName>
</protein>
<comment type="caution">
    <text evidence="1">The sequence shown here is derived from an EMBL/GenBank/DDBJ whole genome shotgun (WGS) entry which is preliminary data.</text>
</comment>
<dbReference type="Pfam" id="PF10604">
    <property type="entry name" value="Polyketide_cyc2"/>
    <property type="match status" value="1"/>
</dbReference>
<keyword evidence="2" id="KW-1185">Reference proteome</keyword>
<accession>A0ABP3ZC73</accession>
<proteinExistence type="predicted"/>
<dbReference type="PIRSF" id="PIRSF017371">
    <property type="entry name" value="UCP017371"/>
    <property type="match status" value="1"/>
</dbReference>
<dbReference type="InterPro" id="IPR023393">
    <property type="entry name" value="START-like_dom_sf"/>
</dbReference>
<dbReference type="SUPFAM" id="SSF55961">
    <property type="entry name" value="Bet v1-like"/>
    <property type="match status" value="1"/>
</dbReference>
<evidence type="ECO:0000313" key="1">
    <source>
        <dbReference type="EMBL" id="GAA0918582.1"/>
    </source>
</evidence>
<dbReference type="Gene3D" id="3.30.530.20">
    <property type="match status" value="1"/>
</dbReference>
<dbReference type="InterPro" id="IPR014488">
    <property type="entry name" value="UCP017371"/>
</dbReference>
<evidence type="ECO:0000313" key="2">
    <source>
        <dbReference type="Proteomes" id="UP001499967"/>
    </source>
</evidence>
<reference evidence="2" key="1">
    <citation type="journal article" date="2019" name="Int. J. Syst. Evol. Microbiol.">
        <title>The Global Catalogue of Microorganisms (GCM) 10K type strain sequencing project: providing services to taxonomists for standard genome sequencing and annotation.</title>
        <authorList>
            <consortium name="The Broad Institute Genomics Platform"/>
            <consortium name="The Broad Institute Genome Sequencing Center for Infectious Disease"/>
            <person name="Wu L."/>
            <person name="Ma J."/>
        </authorList>
    </citation>
    <scope>NUCLEOTIDE SEQUENCE [LARGE SCALE GENOMIC DNA]</scope>
    <source>
        <strain evidence="2">JCM 11117</strain>
    </source>
</reference>
<organism evidence="1 2">
    <name type="scientific">Pseudonocardia zijingensis</name>
    <dbReference type="NCBI Taxonomy" id="153376"/>
    <lineage>
        <taxon>Bacteria</taxon>
        <taxon>Bacillati</taxon>
        <taxon>Actinomycetota</taxon>
        <taxon>Actinomycetes</taxon>
        <taxon>Pseudonocardiales</taxon>
        <taxon>Pseudonocardiaceae</taxon>
        <taxon>Pseudonocardia</taxon>
    </lineage>
</organism>
<dbReference type="RefSeq" id="WP_343937430.1">
    <property type="nucleotide sequence ID" value="NZ_BAAAHP010000002.1"/>
</dbReference>
<name>A0ABP3ZC73_9PSEU</name>